<dbReference type="Proteomes" id="UP000199677">
    <property type="component" value="Unassembled WGS sequence"/>
</dbReference>
<dbReference type="EMBL" id="FNII01000026">
    <property type="protein sequence ID" value="SDO42156.1"/>
    <property type="molecule type" value="Genomic_DNA"/>
</dbReference>
<gene>
    <name evidence="1" type="ORF">SAMN04487951_12623</name>
</gene>
<proteinExistence type="predicted"/>
<accession>A0A1H0JEN5</accession>
<dbReference type="AlphaFoldDB" id="A0A1H0JEN5"/>
<sequence length="54" mass="6495">MGLKNLLEEYFRIKFNPELKFDGNLLEYLGFIPCKSCSQHTKNHQDYNNDQRPF</sequence>
<keyword evidence="2" id="KW-1185">Reference proteome</keyword>
<reference evidence="2" key="1">
    <citation type="submission" date="2016-10" db="EMBL/GenBank/DDBJ databases">
        <authorList>
            <person name="Varghese N."/>
            <person name="Submissions S."/>
        </authorList>
    </citation>
    <scope>NUCLEOTIDE SEQUENCE [LARGE SCALE GENOMIC DNA]</scope>
    <source>
        <strain evidence="2">CGMCC 1.6494</strain>
    </source>
</reference>
<dbReference type="STRING" id="416873.SAMN04487951_12623"/>
<evidence type="ECO:0000313" key="1">
    <source>
        <dbReference type="EMBL" id="SDO42156.1"/>
    </source>
</evidence>
<organism evidence="1 2">
    <name type="scientific">Vreelandella arcis</name>
    <dbReference type="NCBI Taxonomy" id="416873"/>
    <lineage>
        <taxon>Bacteria</taxon>
        <taxon>Pseudomonadati</taxon>
        <taxon>Pseudomonadota</taxon>
        <taxon>Gammaproteobacteria</taxon>
        <taxon>Oceanospirillales</taxon>
        <taxon>Halomonadaceae</taxon>
        <taxon>Vreelandella</taxon>
    </lineage>
</organism>
<evidence type="ECO:0000313" key="2">
    <source>
        <dbReference type="Proteomes" id="UP000199677"/>
    </source>
</evidence>
<name>A0A1H0JEN5_9GAMM</name>
<protein>
    <submittedName>
        <fullName evidence="1">Uncharacterized protein</fullName>
    </submittedName>
</protein>